<sequence>MEISLNFRASLYLLTEGTKKAVTNKSKKEENRTKMTTSIRGGGDSYLWRKGIHWRGEYILGSFNHLADSPLNSHCSFFRSKGFFLSEICTTFHRILAHLHPLKNTIPP</sequence>
<evidence type="ECO:0000313" key="1">
    <source>
        <dbReference type="EMBL" id="OMO72917.1"/>
    </source>
</evidence>
<name>A0A1R3HR84_COCAP</name>
<accession>A0A1R3HR84</accession>
<dbReference type="Proteomes" id="UP000188268">
    <property type="component" value="Unassembled WGS sequence"/>
</dbReference>
<organism evidence="1 2">
    <name type="scientific">Corchorus capsularis</name>
    <name type="common">Jute</name>
    <dbReference type="NCBI Taxonomy" id="210143"/>
    <lineage>
        <taxon>Eukaryota</taxon>
        <taxon>Viridiplantae</taxon>
        <taxon>Streptophyta</taxon>
        <taxon>Embryophyta</taxon>
        <taxon>Tracheophyta</taxon>
        <taxon>Spermatophyta</taxon>
        <taxon>Magnoliopsida</taxon>
        <taxon>eudicotyledons</taxon>
        <taxon>Gunneridae</taxon>
        <taxon>Pentapetalae</taxon>
        <taxon>rosids</taxon>
        <taxon>malvids</taxon>
        <taxon>Malvales</taxon>
        <taxon>Malvaceae</taxon>
        <taxon>Grewioideae</taxon>
        <taxon>Apeibeae</taxon>
        <taxon>Corchorus</taxon>
    </lineage>
</organism>
<proteinExistence type="predicted"/>
<gene>
    <name evidence="1" type="ORF">CCACVL1_17516</name>
</gene>
<dbReference type="AlphaFoldDB" id="A0A1R3HR84"/>
<feature type="non-terminal residue" evidence="1">
    <location>
        <position position="108"/>
    </location>
</feature>
<reference evidence="1 2" key="1">
    <citation type="submission" date="2013-09" db="EMBL/GenBank/DDBJ databases">
        <title>Corchorus capsularis genome sequencing.</title>
        <authorList>
            <person name="Alam M."/>
            <person name="Haque M.S."/>
            <person name="Islam M.S."/>
            <person name="Emdad E.M."/>
            <person name="Islam M.M."/>
            <person name="Ahmed B."/>
            <person name="Halim A."/>
            <person name="Hossen Q.M.M."/>
            <person name="Hossain M.Z."/>
            <person name="Ahmed R."/>
            <person name="Khan M.M."/>
            <person name="Islam R."/>
            <person name="Rashid M.M."/>
            <person name="Khan S.A."/>
            <person name="Rahman M.S."/>
            <person name="Alam M."/>
        </authorList>
    </citation>
    <scope>NUCLEOTIDE SEQUENCE [LARGE SCALE GENOMIC DNA]</scope>
    <source>
        <strain evidence="2">cv. CVL-1</strain>
        <tissue evidence="1">Whole seedling</tissue>
    </source>
</reference>
<comment type="caution">
    <text evidence="1">The sequence shown here is derived from an EMBL/GenBank/DDBJ whole genome shotgun (WGS) entry which is preliminary data.</text>
</comment>
<keyword evidence="2" id="KW-1185">Reference proteome</keyword>
<dbReference type="EMBL" id="AWWV01011314">
    <property type="protein sequence ID" value="OMO72917.1"/>
    <property type="molecule type" value="Genomic_DNA"/>
</dbReference>
<protein>
    <submittedName>
        <fullName evidence="1">Uncharacterized protein</fullName>
    </submittedName>
</protein>
<dbReference type="Gramene" id="OMO72917">
    <property type="protein sequence ID" value="OMO72917"/>
    <property type="gene ID" value="CCACVL1_17516"/>
</dbReference>
<evidence type="ECO:0000313" key="2">
    <source>
        <dbReference type="Proteomes" id="UP000188268"/>
    </source>
</evidence>